<dbReference type="Pfam" id="PF09736">
    <property type="entry name" value="Bud13"/>
    <property type="match status" value="1"/>
</dbReference>
<evidence type="ECO:0000313" key="3">
    <source>
        <dbReference type="Proteomes" id="UP000674179"/>
    </source>
</evidence>
<dbReference type="GeneID" id="94172322"/>
<dbReference type="EMBL" id="JAFHKP010000025">
    <property type="protein sequence ID" value="KAG5477414.1"/>
    <property type="molecule type" value="Genomic_DNA"/>
</dbReference>
<dbReference type="RefSeq" id="XP_067692354.1">
    <property type="nucleotide sequence ID" value="XM_067836812.1"/>
</dbReference>
<keyword evidence="3" id="KW-1185">Reference proteome</keyword>
<dbReference type="KEGG" id="lenr:94172322"/>
<organism evidence="2 3">
    <name type="scientific">Leishmania enriettii</name>
    <dbReference type="NCBI Taxonomy" id="5663"/>
    <lineage>
        <taxon>Eukaryota</taxon>
        <taxon>Discoba</taxon>
        <taxon>Euglenozoa</taxon>
        <taxon>Kinetoplastea</taxon>
        <taxon>Metakinetoplastina</taxon>
        <taxon>Trypanosomatida</taxon>
        <taxon>Trypanosomatidae</taxon>
        <taxon>Leishmaniinae</taxon>
        <taxon>Leishmania</taxon>
    </lineage>
</organism>
<dbReference type="OrthoDB" id="272513at2759"/>
<comment type="caution">
    <text evidence="2">The sequence shown here is derived from an EMBL/GenBank/DDBJ whole genome shotgun (WGS) entry which is preliminary data.</text>
</comment>
<dbReference type="InterPro" id="IPR018609">
    <property type="entry name" value="Bud13"/>
</dbReference>
<gene>
    <name evidence="2" type="ORF">CUR178_05117</name>
</gene>
<sequence length="186" mass="20033">MSSAPAKRRRLDSEDDEDEYAVPAANSPLLPHAVSMRFPTDEMPALEDDEVEGEEADAVVSGRVTTPAAHVEADDPVDLVRATVDVPPAGHPSAAVSPKPHAFVEEDEDVPAEYRRLFSAELLNVLFVPLNHICTQKSCTDKLLAQYAPATAASKSTSGRQSYHNAYGIAPGFRWDGVVRGRGPVD</sequence>
<evidence type="ECO:0000256" key="1">
    <source>
        <dbReference type="SAM" id="MobiDB-lite"/>
    </source>
</evidence>
<proteinExistence type="predicted"/>
<feature type="region of interest" description="Disordered" evidence="1">
    <location>
        <begin position="1"/>
        <end position="28"/>
    </location>
</feature>
<reference evidence="2 3" key="1">
    <citation type="submission" date="2021-02" db="EMBL/GenBank/DDBJ databases">
        <title>Leishmania (Mundinia) enrietti genome sequencing and assembly.</title>
        <authorList>
            <person name="Almutairi H."/>
            <person name="Gatherer D."/>
        </authorList>
    </citation>
    <scope>NUCLEOTIDE SEQUENCE [LARGE SCALE GENOMIC DNA]</scope>
    <source>
        <strain evidence="2">CUR178</strain>
    </source>
</reference>
<accession>A0A836GR65</accession>
<evidence type="ECO:0000313" key="2">
    <source>
        <dbReference type="EMBL" id="KAG5477414.1"/>
    </source>
</evidence>
<protein>
    <recommendedName>
        <fullName evidence="4">Pre-mRNA-splicing factor of RES complex</fullName>
    </recommendedName>
</protein>
<feature type="compositionally biased region" description="Basic residues" evidence="1">
    <location>
        <begin position="1"/>
        <end position="10"/>
    </location>
</feature>
<dbReference type="Proteomes" id="UP000674179">
    <property type="component" value="Chromosome 25"/>
</dbReference>
<dbReference type="AlphaFoldDB" id="A0A836GR65"/>
<evidence type="ECO:0008006" key="4">
    <source>
        <dbReference type="Google" id="ProtNLM"/>
    </source>
</evidence>
<name>A0A836GR65_LEIEN</name>